<dbReference type="PROSITE" id="PS51257">
    <property type="entry name" value="PROKAR_LIPOPROTEIN"/>
    <property type="match status" value="1"/>
</dbReference>
<evidence type="ECO:0008006" key="3">
    <source>
        <dbReference type="Google" id="ProtNLM"/>
    </source>
</evidence>
<name>A0ABS9KQ24_9BACT</name>
<dbReference type="EMBL" id="JAKLTR010000004">
    <property type="protein sequence ID" value="MCG2614370.1"/>
    <property type="molecule type" value="Genomic_DNA"/>
</dbReference>
<sequence>MKNLLTLTVMAFLLLASTGCKKIIDKQKENFVLSVMSDGQWKVTRFIEAKDTITSQFSDYSFQFNRDYTVDAIINGAIENKGTWEGNPETMDITADFSNPAEAIGKINGTWRIYQHSLSYVMASQTESGIEKYLRLDKK</sequence>
<protein>
    <recommendedName>
        <fullName evidence="3">DUF5004 domain-containing protein</fullName>
    </recommendedName>
</protein>
<evidence type="ECO:0000313" key="1">
    <source>
        <dbReference type="EMBL" id="MCG2614370.1"/>
    </source>
</evidence>
<accession>A0ABS9KQ24</accession>
<gene>
    <name evidence="1" type="ORF">LZZ85_08760</name>
</gene>
<keyword evidence="2" id="KW-1185">Reference proteome</keyword>
<proteinExistence type="predicted"/>
<dbReference type="RefSeq" id="WP_237870715.1">
    <property type="nucleotide sequence ID" value="NZ_JAKLTR010000004.1"/>
</dbReference>
<comment type="caution">
    <text evidence="1">The sequence shown here is derived from an EMBL/GenBank/DDBJ whole genome shotgun (WGS) entry which is preliminary data.</text>
</comment>
<reference evidence="1" key="1">
    <citation type="submission" date="2022-01" db="EMBL/GenBank/DDBJ databases">
        <authorList>
            <person name="Jo J.-H."/>
            <person name="Im W.-T."/>
        </authorList>
    </citation>
    <scope>NUCLEOTIDE SEQUENCE</scope>
    <source>
        <strain evidence="1">NA20</strain>
    </source>
</reference>
<evidence type="ECO:0000313" key="2">
    <source>
        <dbReference type="Proteomes" id="UP001165367"/>
    </source>
</evidence>
<organism evidence="1 2">
    <name type="scientific">Terrimonas ginsenosidimutans</name>
    <dbReference type="NCBI Taxonomy" id="2908004"/>
    <lineage>
        <taxon>Bacteria</taxon>
        <taxon>Pseudomonadati</taxon>
        <taxon>Bacteroidota</taxon>
        <taxon>Chitinophagia</taxon>
        <taxon>Chitinophagales</taxon>
        <taxon>Chitinophagaceae</taxon>
        <taxon>Terrimonas</taxon>
    </lineage>
</organism>
<dbReference type="Proteomes" id="UP001165367">
    <property type="component" value="Unassembled WGS sequence"/>
</dbReference>